<dbReference type="Gene3D" id="3.30.420.10">
    <property type="entry name" value="Ribonuclease H-like superfamily/Ribonuclease H"/>
    <property type="match status" value="1"/>
</dbReference>
<keyword evidence="2" id="KW-0808">Transferase</keyword>
<evidence type="ECO:0000313" key="2">
    <source>
        <dbReference type="EMBL" id="GJT97691.1"/>
    </source>
</evidence>
<name>A0ABQ5IDA3_9ASTR</name>
<keyword evidence="2" id="KW-0695">RNA-directed DNA polymerase</keyword>
<dbReference type="Pfam" id="PF24626">
    <property type="entry name" value="SH3_Tf2-1"/>
    <property type="match status" value="1"/>
</dbReference>
<evidence type="ECO:0000259" key="1">
    <source>
        <dbReference type="Pfam" id="PF24626"/>
    </source>
</evidence>
<dbReference type="Proteomes" id="UP001151760">
    <property type="component" value="Unassembled WGS sequence"/>
</dbReference>
<feature type="domain" description="Tf2-1-like SH3-like" evidence="1">
    <location>
        <begin position="102"/>
        <end position="166"/>
    </location>
</feature>
<accession>A0ABQ5IDA3</accession>
<dbReference type="PANTHER" id="PTHR46148:SF59">
    <property type="entry name" value="NUCLEOTIDYLTRANSFERASE, RIBONUCLEASE H"/>
    <property type="match status" value="1"/>
</dbReference>
<keyword evidence="2" id="KW-0548">Nucleotidyltransferase</keyword>
<keyword evidence="3" id="KW-1185">Reference proteome</keyword>
<dbReference type="InterPro" id="IPR056924">
    <property type="entry name" value="SH3_Tf2-1"/>
</dbReference>
<sequence length="197" mass="22656">MLRCLRESILAGWVKHLPLAEFSYNNSYHASIKAALYEALYGQKCQSPVCWAKVGEAQLTGPKLIQETTKNIILIKQRMQAAQDRQKSYTDRKRKPIEFKVGDRVMLKVSPWKGVVRFGKRGKLNPRYVGPFKVLAKVGKVAYKLELPQELSRVHHTFHVSNLKKCYNMTNHLSHVLEGIHVYDKLPVWGSSPFENH</sequence>
<proteinExistence type="predicted"/>
<dbReference type="InterPro" id="IPR036397">
    <property type="entry name" value="RNaseH_sf"/>
</dbReference>
<dbReference type="EMBL" id="BQNB010020603">
    <property type="protein sequence ID" value="GJT97691.1"/>
    <property type="molecule type" value="Genomic_DNA"/>
</dbReference>
<gene>
    <name evidence="2" type="ORF">Tco_1093209</name>
</gene>
<reference evidence="2" key="1">
    <citation type="journal article" date="2022" name="Int. J. Mol. Sci.">
        <title>Draft Genome of Tanacetum Coccineum: Genomic Comparison of Closely Related Tanacetum-Family Plants.</title>
        <authorList>
            <person name="Yamashiro T."/>
            <person name="Shiraishi A."/>
            <person name="Nakayama K."/>
            <person name="Satake H."/>
        </authorList>
    </citation>
    <scope>NUCLEOTIDE SEQUENCE</scope>
</reference>
<comment type="caution">
    <text evidence="2">The sequence shown here is derived from an EMBL/GenBank/DDBJ whole genome shotgun (WGS) entry which is preliminary data.</text>
</comment>
<organism evidence="2 3">
    <name type="scientific">Tanacetum coccineum</name>
    <dbReference type="NCBI Taxonomy" id="301880"/>
    <lineage>
        <taxon>Eukaryota</taxon>
        <taxon>Viridiplantae</taxon>
        <taxon>Streptophyta</taxon>
        <taxon>Embryophyta</taxon>
        <taxon>Tracheophyta</taxon>
        <taxon>Spermatophyta</taxon>
        <taxon>Magnoliopsida</taxon>
        <taxon>eudicotyledons</taxon>
        <taxon>Gunneridae</taxon>
        <taxon>Pentapetalae</taxon>
        <taxon>asterids</taxon>
        <taxon>campanulids</taxon>
        <taxon>Asterales</taxon>
        <taxon>Asteraceae</taxon>
        <taxon>Asteroideae</taxon>
        <taxon>Anthemideae</taxon>
        <taxon>Anthemidinae</taxon>
        <taxon>Tanacetum</taxon>
    </lineage>
</organism>
<dbReference type="PANTHER" id="PTHR46148">
    <property type="entry name" value="CHROMO DOMAIN-CONTAINING PROTEIN"/>
    <property type="match status" value="1"/>
</dbReference>
<evidence type="ECO:0000313" key="3">
    <source>
        <dbReference type="Proteomes" id="UP001151760"/>
    </source>
</evidence>
<protein>
    <submittedName>
        <fullName evidence="2">Reverse transcriptase domain-containing protein</fullName>
    </submittedName>
</protein>
<reference evidence="2" key="2">
    <citation type="submission" date="2022-01" db="EMBL/GenBank/DDBJ databases">
        <authorList>
            <person name="Yamashiro T."/>
            <person name="Shiraishi A."/>
            <person name="Satake H."/>
            <person name="Nakayama K."/>
        </authorList>
    </citation>
    <scope>NUCLEOTIDE SEQUENCE</scope>
</reference>
<dbReference type="GO" id="GO:0003964">
    <property type="term" value="F:RNA-directed DNA polymerase activity"/>
    <property type="evidence" value="ECO:0007669"/>
    <property type="project" value="UniProtKB-KW"/>
</dbReference>